<dbReference type="RefSeq" id="XP_020429411.1">
    <property type="nucleotide sequence ID" value="XM_020583224.1"/>
</dbReference>
<feature type="region of interest" description="Disordered" evidence="1">
    <location>
        <begin position="1"/>
        <end position="22"/>
    </location>
</feature>
<protein>
    <submittedName>
        <fullName evidence="2">Uncharacterized protein</fullName>
    </submittedName>
</protein>
<sequence>MWEIKTEPSSSQTSNSNRNSKASISVSDVIWVLIDVQMSSYILRFKKSKICKN</sequence>
<dbReference type="Proteomes" id="UP000001396">
    <property type="component" value="Unassembled WGS sequence"/>
</dbReference>
<dbReference type="AlphaFoldDB" id="D3BMS0"/>
<gene>
    <name evidence="2" type="ORF">PPL_12493</name>
</gene>
<evidence type="ECO:0000313" key="2">
    <source>
        <dbReference type="EMBL" id="EFA77282.1"/>
    </source>
</evidence>
<dbReference type="InParanoid" id="D3BMS0"/>
<organism evidence="2 3">
    <name type="scientific">Heterostelium pallidum (strain ATCC 26659 / Pp 5 / PN500)</name>
    <name type="common">Cellular slime mold</name>
    <name type="synonym">Polysphondylium pallidum</name>
    <dbReference type="NCBI Taxonomy" id="670386"/>
    <lineage>
        <taxon>Eukaryota</taxon>
        <taxon>Amoebozoa</taxon>
        <taxon>Evosea</taxon>
        <taxon>Eumycetozoa</taxon>
        <taxon>Dictyostelia</taxon>
        <taxon>Acytosteliales</taxon>
        <taxon>Acytosteliaceae</taxon>
        <taxon>Heterostelium</taxon>
    </lineage>
</organism>
<accession>D3BMS0</accession>
<comment type="caution">
    <text evidence="2">The sequence shown here is derived from an EMBL/GenBank/DDBJ whole genome shotgun (WGS) entry which is preliminary data.</text>
</comment>
<dbReference type="EMBL" id="ADBJ01000043">
    <property type="protein sequence ID" value="EFA77282.1"/>
    <property type="molecule type" value="Genomic_DNA"/>
</dbReference>
<dbReference type="GeneID" id="31367960"/>
<proteinExistence type="predicted"/>
<feature type="compositionally biased region" description="Low complexity" evidence="1">
    <location>
        <begin position="9"/>
        <end position="20"/>
    </location>
</feature>
<name>D3BMS0_HETP5</name>
<evidence type="ECO:0000256" key="1">
    <source>
        <dbReference type="SAM" id="MobiDB-lite"/>
    </source>
</evidence>
<keyword evidence="3" id="KW-1185">Reference proteome</keyword>
<reference evidence="2 3" key="1">
    <citation type="journal article" date="2011" name="Genome Res.">
        <title>Phylogeny-wide analysis of social amoeba genomes highlights ancient origins for complex intercellular communication.</title>
        <authorList>
            <person name="Heidel A.J."/>
            <person name="Lawal H.M."/>
            <person name="Felder M."/>
            <person name="Schilde C."/>
            <person name="Helps N.R."/>
            <person name="Tunggal B."/>
            <person name="Rivero F."/>
            <person name="John U."/>
            <person name="Schleicher M."/>
            <person name="Eichinger L."/>
            <person name="Platzer M."/>
            <person name="Noegel A.A."/>
            <person name="Schaap P."/>
            <person name="Gloeckner G."/>
        </authorList>
    </citation>
    <scope>NUCLEOTIDE SEQUENCE [LARGE SCALE GENOMIC DNA]</scope>
    <source>
        <strain evidence="3">ATCC 26659 / Pp 5 / PN500</strain>
    </source>
</reference>
<evidence type="ECO:0000313" key="3">
    <source>
        <dbReference type="Proteomes" id="UP000001396"/>
    </source>
</evidence>